<evidence type="ECO:0000313" key="1">
    <source>
        <dbReference type="EMBL" id="THD74986.1"/>
    </source>
</evidence>
<accession>A0A4S3MA72</accession>
<name>A0A4S3MA72_9RHOB</name>
<organism evidence="1 2">
    <name type="scientific">Thalassobius vesicularis</name>
    <dbReference type="NCBI Taxonomy" id="1294297"/>
    <lineage>
        <taxon>Bacteria</taxon>
        <taxon>Pseudomonadati</taxon>
        <taxon>Pseudomonadota</taxon>
        <taxon>Alphaproteobacteria</taxon>
        <taxon>Rhodobacterales</taxon>
        <taxon>Roseobacteraceae</taxon>
        <taxon>Thalassovita</taxon>
    </lineage>
</organism>
<proteinExistence type="predicted"/>
<dbReference type="InterPro" id="IPR045516">
    <property type="entry name" value="DUF6477"/>
</dbReference>
<dbReference type="AlphaFoldDB" id="A0A4S3MA72"/>
<dbReference type="OrthoDB" id="7875218at2"/>
<gene>
    <name evidence="1" type="ORF">E7681_08520</name>
</gene>
<dbReference type="Pfam" id="PF20083">
    <property type="entry name" value="DUF6477"/>
    <property type="match status" value="1"/>
</dbReference>
<dbReference type="Proteomes" id="UP000306113">
    <property type="component" value="Unassembled WGS sequence"/>
</dbReference>
<evidence type="ECO:0000313" key="2">
    <source>
        <dbReference type="Proteomes" id="UP000306113"/>
    </source>
</evidence>
<dbReference type="EMBL" id="SSMD01000003">
    <property type="protein sequence ID" value="THD74986.1"/>
    <property type="molecule type" value="Genomic_DNA"/>
</dbReference>
<keyword evidence="2" id="KW-1185">Reference proteome</keyword>
<protein>
    <submittedName>
        <fullName evidence="1">Uncharacterized protein</fullName>
    </submittedName>
</protein>
<comment type="caution">
    <text evidence="1">The sequence shown here is derived from an EMBL/GenBank/DDBJ whole genome shotgun (WGS) entry which is preliminary data.</text>
</comment>
<reference evidence="1 2" key="1">
    <citation type="submission" date="2019-04" db="EMBL/GenBank/DDBJ databases">
        <title>Draft genome sequence of Youngimonas vesicularis.</title>
        <authorList>
            <person name="Hameed A."/>
        </authorList>
    </citation>
    <scope>NUCLEOTIDE SEQUENCE [LARGE SCALE GENOMIC DNA]</scope>
    <source>
        <strain evidence="1 2">CC-AMW-E</strain>
    </source>
</reference>
<dbReference type="RefSeq" id="WP_136338842.1">
    <property type="nucleotide sequence ID" value="NZ_SSMD01000003.1"/>
</dbReference>
<sequence length="101" mass="11449">MLDLISLLNTIHRPRLLIRAARFGMTDYKRNVHLRRLLGTPHLPRNGEAVIRLIELEAEYNDQRKENAAEYSPSRHVEILIALMAEAQILRAGASTEPAPA</sequence>